<keyword evidence="1" id="KW-0175">Coiled coil</keyword>
<evidence type="ECO:0000256" key="1">
    <source>
        <dbReference type="SAM" id="Coils"/>
    </source>
</evidence>
<name>A0A6C0JIC1_9ZZZZ</name>
<evidence type="ECO:0000313" key="3">
    <source>
        <dbReference type="EMBL" id="QHU05123.1"/>
    </source>
</evidence>
<feature type="coiled-coil region" evidence="1">
    <location>
        <begin position="221"/>
        <end position="273"/>
    </location>
</feature>
<proteinExistence type="predicted"/>
<dbReference type="EMBL" id="MN740407">
    <property type="protein sequence ID" value="QHU05123.1"/>
    <property type="molecule type" value="Genomic_DNA"/>
</dbReference>
<feature type="region of interest" description="Disordered" evidence="2">
    <location>
        <begin position="289"/>
        <end position="345"/>
    </location>
</feature>
<accession>A0A6C0JIC1</accession>
<reference evidence="3" key="1">
    <citation type="journal article" date="2020" name="Nature">
        <title>Giant virus diversity and host interactions through global metagenomics.</title>
        <authorList>
            <person name="Schulz F."/>
            <person name="Roux S."/>
            <person name="Paez-Espino D."/>
            <person name="Jungbluth S."/>
            <person name="Walsh D.A."/>
            <person name="Denef V.J."/>
            <person name="McMahon K.D."/>
            <person name="Konstantinidis K.T."/>
            <person name="Eloe-Fadrosh E.A."/>
            <person name="Kyrpides N.C."/>
            <person name="Woyke T."/>
        </authorList>
    </citation>
    <scope>NUCLEOTIDE SEQUENCE</scope>
    <source>
        <strain evidence="3">GVMAG-M-3300027708-5</strain>
    </source>
</reference>
<organism evidence="3">
    <name type="scientific">viral metagenome</name>
    <dbReference type="NCBI Taxonomy" id="1070528"/>
    <lineage>
        <taxon>unclassified sequences</taxon>
        <taxon>metagenomes</taxon>
        <taxon>organismal metagenomes</taxon>
    </lineage>
</organism>
<dbReference type="AlphaFoldDB" id="A0A6C0JIC1"/>
<protein>
    <submittedName>
        <fullName evidence="3">Uncharacterized protein</fullName>
    </submittedName>
</protein>
<feature type="compositionally biased region" description="Basic residues" evidence="2">
    <location>
        <begin position="311"/>
        <end position="345"/>
    </location>
</feature>
<evidence type="ECO:0000256" key="2">
    <source>
        <dbReference type="SAM" id="MobiDB-lite"/>
    </source>
</evidence>
<sequence>MAKPVSEEDALYLKYADLREKVRVRLYPIALVSKSRDDKSLFPYDRRMRLEREEASINNYKNNPDRNQEKLEKQMKELKTKVYTEIQLTRFLNRTAKHFEDLNDLNTFEDFTDWKDQEVDFSKTLKDNLPNLKADLEAIESSIKSITTTKPADTQEKNMMGNFSKFFGRKTNNDDYLKLLEKNKIFLEGLIKDINDLIGIYGDNPLILLTQIIEDRLKTILYFAKKEKDEAKQVLDDLNAKNPKPKHLIEPANQRLEKAVTELESAVAEFKSVVSTEKAEQYLKELKLVPPTPPAETSPAPAEAKGGTLNRKSRRKRILRKNQSKSTHSRKKMLRKTHRKYMHRR</sequence>